<comment type="caution">
    <text evidence="3">The sequence shown here is derived from an EMBL/GenBank/DDBJ whole genome shotgun (WGS) entry which is preliminary data.</text>
</comment>
<feature type="domain" description="Glycosyltransferase subfamily 4-like N-terminal" evidence="2">
    <location>
        <begin position="14"/>
        <end position="178"/>
    </location>
</feature>
<dbReference type="EMBL" id="BLZR01000001">
    <property type="protein sequence ID" value="GFP76751.1"/>
    <property type="molecule type" value="Genomic_DNA"/>
</dbReference>
<dbReference type="Proteomes" id="UP000580568">
    <property type="component" value="Unassembled WGS sequence"/>
</dbReference>
<name>A0A6V8SJ24_9CLOT</name>
<dbReference type="GO" id="GO:0016757">
    <property type="term" value="F:glycosyltransferase activity"/>
    <property type="evidence" value="ECO:0007669"/>
    <property type="project" value="InterPro"/>
</dbReference>
<keyword evidence="4" id="KW-1185">Reference proteome</keyword>
<dbReference type="RefSeq" id="WP_183278161.1">
    <property type="nucleotide sequence ID" value="NZ_BLZR01000001.1"/>
</dbReference>
<dbReference type="Pfam" id="PF00534">
    <property type="entry name" value="Glycos_transf_1"/>
    <property type="match status" value="1"/>
</dbReference>
<protein>
    <submittedName>
        <fullName evidence="3">Glycosyltransferase EpsD</fullName>
    </submittedName>
</protein>
<feature type="domain" description="Glycosyl transferase family 1" evidence="1">
    <location>
        <begin position="193"/>
        <end position="349"/>
    </location>
</feature>
<gene>
    <name evidence="3" type="ORF">bsdtw1_02855</name>
</gene>
<dbReference type="PANTHER" id="PTHR12526:SF630">
    <property type="entry name" value="GLYCOSYLTRANSFERASE"/>
    <property type="match status" value="1"/>
</dbReference>
<evidence type="ECO:0000259" key="1">
    <source>
        <dbReference type="Pfam" id="PF00534"/>
    </source>
</evidence>
<evidence type="ECO:0000259" key="2">
    <source>
        <dbReference type="Pfam" id="PF13439"/>
    </source>
</evidence>
<dbReference type="InterPro" id="IPR001296">
    <property type="entry name" value="Glyco_trans_1"/>
</dbReference>
<sequence>MSYKVAQIITQAEMGGAQKHLLILSDELKKLGNEVKVYAGEGSGLELQLEKLNIDFKRVSNLKREISLVYDLKAIISFIKIFRKEKFDIVHCHSSKAGLVGRIAARIAGVKIITYTAHGFVFNEPMSNSKRKIYIAIEKIGALFGNRLIAVSKKDYQCAIDYKLGRKKDIYYIPNAVNEVDRKSLKSCDVLKQQLQVEKDFVLGVAANFYETKGHRYLIDALIKLTNEGYKFSCLLIGDGKTKEEMMKKAEGYTNIKFLGFRKDNYDLINCMDLFVLPSVKEGMPYAILEAMTLAKPILCTKVGALTDMIEDGSNGFIVDPESVEQLYEKLKYILDNKDMLINVGKSGYNYYKKNFTVDLFVEDVLKVYDKTMESR</sequence>
<evidence type="ECO:0000313" key="4">
    <source>
        <dbReference type="Proteomes" id="UP000580568"/>
    </source>
</evidence>
<reference evidence="3 4" key="1">
    <citation type="submission" date="2020-07" db="EMBL/GenBank/DDBJ databases">
        <title>A new beta-1,3-glucan-decomposing anaerobic bacterium isolated from anoxic soil subjected to biological soil disinfestation.</title>
        <authorList>
            <person name="Ueki A."/>
            <person name="Tonouchi A."/>
        </authorList>
    </citation>
    <scope>NUCLEOTIDE SEQUENCE [LARGE SCALE GENOMIC DNA]</scope>
    <source>
        <strain evidence="3 4">TW1</strain>
    </source>
</reference>
<proteinExistence type="predicted"/>
<dbReference type="CDD" id="cd03808">
    <property type="entry name" value="GT4_CapM-like"/>
    <property type="match status" value="1"/>
</dbReference>
<dbReference type="Gene3D" id="3.40.50.2000">
    <property type="entry name" value="Glycogen Phosphorylase B"/>
    <property type="match status" value="2"/>
</dbReference>
<dbReference type="Pfam" id="PF13439">
    <property type="entry name" value="Glyco_transf_4"/>
    <property type="match status" value="1"/>
</dbReference>
<dbReference type="SUPFAM" id="SSF53756">
    <property type="entry name" value="UDP-Glycosyltransferase/glycogen phosphorylase"/>
    <property type="match status" value="1"/>
</dbReference>
<dbReference type="AlphaFoldDB" id="A0A6V8SJ24"/>
<organism evidence="3 4">
    <name type="scientific">Clostridium fungisolvens</name>
    <dbReference type="NCBI Taxonomy" id="1604897"/>
    <lineage>
        <taxon>Bacteria</taxon>
        <taxon>Bacillati</taxon>
        <taxon>Bacillota</taxon>
        <taxon>Clostridia</taxon>
        <taxon>Eubacteriales</taxon>
        <taxon>Clostridiaceae</taxon>
        <taxon>Clostridium</taxon>
    </lineage>
</organism>
<dbReference type="PANTHER" id="PTHR12526">
    <property type="entry name" value="GLYCOSYLTRANSFERASE"/>
    <property type="match status" value="1"/>
</dbReference>
<accession>A0A6V8SJ24</accession>
<keyword evidence="3" id="KW-0808">Transferase</keyword>
<dbReference type="InterPro" id="IPR028098">
    <property type="entry name" value="Glyco_trans_4-like_N"/>
</dbReference>
<evidence type="ECO:0000313" key="3">
    <source>
        <dbReference type="EMBL" id="GFP76751.1"/>
    </source>
</evidence>